<evidence type="ECO:0000313" key="1">
    <source>
        <dbReference type="EMBL" id="RHL00701.1"/>
    </source>
</evidence>
<accession>A0A415HZW0</accession>
<protein>
    <submittedName>
        <fullName evidence="1">Uncharacterized protein</fullName>
    </submittedName>
</protein>
<comment type="caution">
    <text evidence="1">The sequence shown here is derived from an EMBL/GenBank/DDBJ whole genome shotgun (WGS) entry which is preliminary data.</text>
</comment>
<dbReference type="RefSeq" id="WP_075679779.1">
    <property type="nucleotide sequence ID" value="NZ_QROF01000048.1"/>
</dbReference>
<proteinExistence type="predicted"/>
<reference evidence="1 3" key="1">
    <citation type="submission" date="2018-08" db="EMBL/GenBank/DDBJ databases">
        <title>A genome reference for cultivated species of the human gut microbiota.</title>
        <authorList>
            <person name="Zou Y."/>
            <person name="Xue W."/>
            <person name="Luo G."/>
        </authorList>
    </citation>
    <scope>NUCLEOTIDE SEQUENCE [LARGE SCALE GENOMIC DNA]</scope>
    <source>
        <strain evidence="1 3">AF39-14AC</strain>
    </source>
</reference>
<gene>
    <name evidence="1" type="ORF">DW038_16165</name>
    <name evidence="2" type="ORF">FYL37_15980</name>
</gene>
<evidence type="ECO:0000313" key="2">
    <source>
        <dbReference type="EMBL" id="TYL50190.1"/>
    </source>
</evidence>
<sequence>MNRKEFLKIKEELQGKLGKWKLEIGDEIFADFTIGCFYDTCEKKWKVYVNNERGRHRIRLITENEEEAFDDLLSIVNFEVENNRYI</sequence>
<organism evidence="1 3">
    <name type="scientific">Agathobacter rectalis</name>
    <dbReference type="NCBI Taxonomy" id="39491"/>
    <lineage>
        <taxon>Bacteria</taxon>
        <taxon>Bacillati</taxon>
        <taxon>Bacillota</taxon>
        <taxon>Clostridia</taxon>
        <taxon>Lachnospirales</taxon>
        <taxon>Lachnospiraceae</taxon>
        <taxon>Agathobacter</taxon>
    </lineage>
</organism>
<reference evidence="2 4" key="2">
    <citation type="submission" date="2019-08" db="EMBL/GenBank/DDBJ databases">
        <authorList>
            <person name="Duncan S."/>
            <person name="Walker A."/>
        </authorList>
    </citation>
    <scope>NUCLEOTIDE SEQUENCE [LARGE SCALE GENOMIC DNA]</scope>
    <source>
        <strain evidence="2 4">L2-21</strain>
    </source>
</reference>
<dbReference type="EMBL" id="VSTG01000052">
    <property type="protein sequence ID" value="TYL50190.1"/>
    <property type="molecule type" value="Genomic_DNA"/>
</dbReference>
<dbReference type="AlphaFoldDB" id="A0A415HZW0"/>
<name>A0A415HZW0_9FIRM</name>
<dbReference type="EMBL" id="QROF01000048">
    <property type="protein sequence ID" value="RHL00701.1"/>
    <property type="molecule type" value="Genomic_DNA"/>
</dbReference>
<evidence type="ECO:0000313" key="4">
    <source>
        <dbReference type="Proteomes" id="UP000324325"/>
    </source>
</evidence>
<dbReference type="Proteomes" id="UP000324325">
    <property type="component" value="Unassembled WGS sequence"/>
</dbReference>
<reference evidence="2 4" key="3">
    <citation type="submission" date="2019-09" db="EMBL/GenBank/DDBJ databases">
        <title>Strain-level analysis of Eubacterium rectale using genomes from metagenomes.</title>
        <authorList>
            <person name="Karcher N."/>
            <person name="Segata N."/>
        </authorList>
    </citation>
    <scope>NUCLEOTIDE SEQUENCE [LARGE SCALE GENOMIC DNA]</scope>
    <source>
        <strain evidence="2 4">L2-21</strain>
    </source>
</reference>
<evidence type="ECO:0000313" key="3">
    <source>
        <dbReference type="Proteomes" id="UP000286181"/>
    </source>
</evidence>
<dbReference type="Proteomes" id="UP000286181">
    <property type="component" value="Unassembled WGS sequence"/>
</dbReference>